<dbReference type="SUPFAM" id="SSF53137">
    <property type="entry name" value="Translational machinery components"/>
    <property type="match status" value="1"/>
</dbReference>
<dbReference type="Proteomes" id="UP000198221">
    <property type="component" value="Chromosome I"/>
</dbReference>
<reference evidence="3" key="1">
    <citation type="submission" date="2016-06" db="EMBL/GenBank/DDBJ databases">
        <authorList>
            <person name="Varghese N."/>
            <person name="Submissions Spin"/>
        </authorList>
    </citation>
    <scope>NUCLEOTIDE SEQUENCE [LARGE SCALE GENOMIC DNA]</scope>
    <source>
        <strain evidence="3">DSM 43819</strain>
    </source>
</reference>
<accession>A0A1C5J2W2</accession>
<dbReference type="Gene3D" id="3.30.420.60">
    <property type="entry name" value="eRF1 domain 2"/>
    <property type="match status" value="1"/>
</dbReference>
<dbReference type="InterPro" id="IPR042226">
    <property type="entry name" value="eFR1_2_sf"/>
</dbReference>
<dbReference type="NCBIfam" id="NF041024">
    <property type="entry name" value="acVLRF1_NCBI"/>
    <property type="match status" value="1"/>
</dbReference>
<dbReference type="EMBL" id="LT607754">
    <property type="protein sequence ID" value="SCG64366.1"/>
    <property type="molecule type" value="Genomic_DNA"/>
</dbReference>
<evidence type="ECO:0000313" key="2">
    <source>
        <dbReference type="EMBL" id="SCG64366.1"/>
    </source>
</evidence>
<protein>
    <recommendedName>
        <fullName evidence="1">Actinobacteria/chloroflexi VLRF1 release factor domain-containing protein</fullName>
    </recommendedName>
</protein>
<evidence type="ECO:0000259" key="1">
    <source>
        <dbReference type="Pfam" id="PF18859"/>
    </source>
</evidence>
<evidence type="ECO:0000313" key="3">
    <source>
        <dbReference type="Proteomes" id="UP000198221"/>
    </source>
</evidence>
<name>A0A1C5J2W2_9ACTN</name>
<keyword evidence="3" id="KW-1185">Reference proteome</keyword>
<dbReference type="InterPro" id="IPR040783">
    <property type="entry name" value="VLRF1"/>
</dbReference>
<gene>
    <name evidence="2" type="ORF">GA0070613_3834</name>
</gene>
<proteinExistence type="predicted"/>
<sequence>MPYGRAVTSRPAAGGGRWVEVDPARVARWVEGFADRHGPPTTTVEAYGLLLAAPDGATAELHTPPGAPGAADVSGFVAAAAAPRRLGLLLARKGAVAVGVAAGEELVVSKVDTRYVQGRTAAGGWSQQRFARRRDNQAKAALGDAVELAVRLLLPEAATLNALVCGGDRRAVDTVLAERRLAPLAALRAERLLDVPEPRHAVLVGAIAAARAVRILVRDPAPDRAD</sequence>
<dbReference type="Pfam" id="PF18859">
    <property type="entry name" value="acVLRF1"/>
    <property type="match status" value="1"/>
</dbReference>
<dbReference type="AlphaFoldDB" id="A0A1C5J2W2"/>
<organism evidence="2 3">
    <name type="scientific">Micromonospora inositola</name>
    <dbReference type="NCBI Taxonomy" id="47865"/>
    <lineage>
        <taxon>Bacteria</taxon>
        <taxon>Bacillati</taxon>
        <taxon>Actinomycetota</taxon>
        <taxon>Actinomycetes</taxon>
        <taxon>Micromonosporales</taxon>
        <taxon>Micromonosporaceae</taxon>
        <taxon>Micromonospora</taxon>
    </lineage>
</organism>
<feature type="domain" description="Actinobacteria/chloroflexi VLRF1 release factor" evidence="1">
    <location>
        <begin position="84"/>
        <end position="215"/>
    </location>
</feature>